<proteinExistence type="predicted"/>
<feature type="region of interest" description="Disordered" evidence="1">
    <location>
        <begin position="1"/>
        <end position="46"/>
    </location>
</feature>
<evidence type="ECO:0000313" key="3">
    <source>
        <dbReference type="Proteomes" id="UP000235672"/>
    </source>
</evidence>
<dbReference type="EMBL" id="KZ613477">
    <property type="protein sequence ID" value="PMD22506.1"/>
    <property type="molecule type" value="Genomic_DNA"/>
</dbReference>
<dbReference type="Proteomes" id="UP000235672">
    <property type="component" value="Unassembled WGS sequence"/>
</dbReference>
<feature type="compositionally biased region" description="Polar residues" evidence="1">
    <location>
        <begin position="36"/>
        <end position="45"/>
    </location>
</feature>
<organism evidence="2 3">
    <name type="scientific">Hyaloscypha hepaticicola</name>
    <dbReference type="NCBI Taxonomy" id="2082293"/>
    <lineage>
        <taxon>Eukaryota</taxon>
        <taxon>Fungi</taxon>
        <taxon>Dikarya</taxon>
        <taxon>Ascomycota</taxon>
        <taxon>Pezizomycotina</taxon>
        <taxon>Leotiomycetes</taxon>
        <taxon>Helotiales</taxon>
        <taxon>Hyaloscyphaceae</taxon>
        <taxon>Hyaloscypha</taxon>
    </lineage>
</organism>
<name>A0A2J6Q890_9HELO</name>
<evidence type="ECO:0000313" key="2">
    <source>
        <dbReference type="EMBL" id="PMD22506.1"/>
    </source>
</evidence>
<dbReference type="AlphaFoldDB" id="A0A2J6Q890"/>
<feature type="compositionally biased region" description="Low complexity" evidence="1">
    <location>
        <begin position="15"/>
        <end position="35"/>
    </location>
</feature>
<gene>
    <name evidence="2" type="ORF">NA56DRAFT_644718</name>
</gene>
<keyword evidence="3" id="KW-1185">Reference proteome</keyword>
<evidence type="ECO:0000256" key="1">
    <source>
        <dbReference type="SAM" id="MobiDB-lite"/>
    </source>
</evidence>
<accession>A0A2J6Q890</accession>
<feature type="region of interest" description="Disordered" evidence="1">
    <location>
        <begin position="78"/>
        <end position="138"/>
    </location>
</feature>
<reference evidence="2 3" key="1">
    <citation type="submission" date="2016-05" db="EMBL/GenBank/DDBJ databases">
        <title>A degradative enzymes factory behind the ericoid mycorrhizal symbiosis.</title>
        <authorList>
            <consortium name="DOE Joint Genome Institute"/>
            <person name="Martino E."/>
            <person name="Morin E."/>
            <person name="Grelet G."/>
            <person name="Kuo A."/>
            <person name="Kohler A."/>
            <person name="Daghino S."/>
            <person name="Barry K."/>
            <person name="Choi C."/>
            <person name="Cichocki N."/>
            <person name="Clum A."/>
            <person name="Copeland A."/>
            <person name="Hainaut M."/>
            <person name="Haridas S."/>
            <person name="Labutti K."/>
            <person name="Lindquist E."/>
            <person name="Lipzen A."/>
            <person name="Khouja H.-R."/>
            <person name="Murat C."/>
            <person name="Ohm R."/>
            <person name="Olson A."/>
            <person name="Spatafora J."/>
            <person name="Veneault-Fourrey C."/>
            <person name="Henrissat B."/>
            <person name="Grigoriev I."/>
            <person name="Martin F."/>
            <person name="Perotto S."/>
        </authorList>
    </citation>
    <scope>NUCLEOTIDE SEQUENCE [LARGE SCALE GENOMIC DNA]</scope>
    <source>
        <strain evidence="2 3">UAMH 7357</strain>
    </source>
</reference>
<protein>
    <submittedName>
        <fullName evidence="2">Uncharacterized protein</fullName>
    </submittedName>
</protein>
<sequence length="177" mass="19759">MASNTATSKVVDLTSSPSRSTSSPSSPESRKSASSNTKPEMSQLISKIEWADKEKLRRAIIELCEQIPEAAKLLDSLLSSPPQATRGRNHPSRTFTSKAPRMQRPSKAARKSAPATKENVWGDNSEEESRTEKKRKRSCEFCGEACSIESDSDGDCKQMRLLKARRQEARDLLSMRW</sequence>